<keyword evidence="4" id="KW-1185">Reference proteome</keyword>
<feature type="compositionally biased region" description="Polar residues" evidence="1">
    <location>
        <begin position="37"/>
        <end position="48"/>
    </location>
</feature>
<evidence type="ECO:0000313" key="3">
    <source>
        <dbReference type="EMBL" id="GFS15955.1"/>
    </source>
</evidence>
<comment type="caution">
    <text evidence="3">The sequence shown here is derived from an EMBL/GenBank/DDBJ whole genome shotgun (WGS) entry which is preliminary data.</text>
</comment>
<gene>
    <name evidence="3" type="ORF">ElyMa_001461100</name>
</gene>
<feature type="region of interest" description="Disordered" evidence="1">
    <location>
        <begin position="89"/>
        <end position="121"/>
    </location>
</feature>
<feature type="signal peptide" evidence="2">
    <location>
        <begin position="1"/>
        <end position="16"/>
    </location>
</feature>
<feature type="chain" id="PRO_5043932464" evidence="2">
    <location>
        <begin position="17"/>
        <end position="121"/>
    </location>
</feature>
<dbReference type="EMBL" id="BMAT01002875">
    <property type="protein sequence ID" value="GFS15955.1"/>
    <property type="molecule type" value="Genomic_DNA"/>
</dbReference>
<proteinExistence type="predicted"/>
<organism evidence="3 4">
    <name type="scientific">Elysia marginata</name>
    <dbReference type="NCBI Taxonomy" id="1093978"/>
    <lineage>
        <taxon>Eukaryota</taxon>
        <taxon>Metazoa</taxon>
        <taxon>Spiralia</taxon>
        <taxon>Lophotrochozoa</taxon>
        <taxon>Mollusca</taxon>
        <taxon>Gastropoda</taxon>
        <taxon>Heterobranchia</taxon>
        <taxon>Euthyneura</taxon>
        <taxon>Panpulmonata</taxon>
        <taxon>Sacoglossa</taxon>
        <taxon>Placobranchoidea</taxon>
        <taxon>Plakobranchidae</taxon>
        <taxon>Elysia</taxon>
    </lineage>
</organism>
<dbReference type="Proteomes" id="UP000762676">
    <property type="component" value="Unassembled WGS sequence"/>
</dbReference>
<sequence length="121" mass="13056">MPQLLLFLLLSQFFYNNNVCVLLLTRPGVSTFLLRLNSESGNNNQPDTKPNPDTKEDTQKLDTNILQNGESVVDTEEIQLDEKPAWSNIDLSVDPSSSAANVAGDATGDAKTAGGDFSGKL</sequence>
<evidence type="ECO:0000256" key="1">
    <source>
        <dbReference type="SAM" id="MobiDB-lite"/>
    </source>
</evidence>
<reference evidence="3 4" key="1">
    <citation type="journal article" date="2021" name="Elife">
        <title>Chloroplast acquisition without the gene transfer in kleptoplastic sea slugs, Plakobranchus ocellatus.</title>
        <authorList>
            <person name="Maeda T."/>
            <person name="Takahashi S."/>
            <person name="Yoshida T."/>
            <person name="Shimamura S."/>
            <person name="Takaki Y."/>
            <person name="Nagai Y."/>
            <person name="Toyoda A."/>
            <person name="Suzuki Y."/>
            <person name="Arimoto A."/>
            <person name="Ishii H."/>
            <person name="Satoh N."/>
            <person name="Nishiyama T."/>
            <person name="Hasebe M."/>
            <person name="Maruyama T."/>
            <person name="Minagawa J."/>
            <person name="Obokata J."/>
            <person name="Shigenobu S."/>
        </authorList>
    </citation>
    <scope>NUCLEOTIDE SEQUENCE [LARGE SCALE GENOMIC DNA]</scope>
</reference>
<name>A0AAV4J117_9GAST</name>
<accession>A0AAV4J117</accession>
<evidence type="ECO:0000313" key="4">
    <source>
        <dbReference type="Proteomes" id="UP000762676"/>
    </source>
</evidence>
<keyword evidence="2" id="KW-0732">Signal</keyword>
<protein>
    <submittedName>
        <fullName evidence="3">Uncharacterized protein</fullName>
    </submittedName>
</protein>
<feature type="compositionally biased region" description="Low complexity" evidence="1">
    <location>
        <begin position="103"/>
        <end position="115"/>
    </location>
</feature>
<evidence type="ECO:0000256" key="2">
    <source>
        <dbReference type="SAM" id="SignalP"/>
    </source>
</evidence>
<feature type="region of interest" description="Disordered" evidence="1">
    <location>
        <begin position="37"/>
        <end position="58"/>
    </location>
</feature>
<dbReference type="AlphaFoldDB" id="A0AAV4J117"/>